<reference evidence="1 2" key="1">
    <citation type="submission" date="2023-02" db="EMBL/GenBank/DDBJ databases">
        <title>Genome sequence of Lentisphaera profundi SAORIC-696.</title>
        <authorList>
            <person name="Kim e."/>
            <person name="Cho J.-C."/>
            <person name="Choi A."/>
            <person name="Kang I."/>
        </authorList>
    </citation>
    <scope>NUCLEOTIDE SEQUENCE [LARGE SCALE GENOMIC DNA]</scope>
    <source>
        <strain evidence="1 2">SAORIC-696</strain>
    </source>
</reference>
<name>A0ABY7VWF6_9BACT</name>
<accession>A0ABY7VWF6</accession>
<organism evidence="1 2">
    <name type="scientific">Lentisphaera profundi</name>
    <dbReference type="NCBI Taxonomy" id="1658616"/>
    <lineage>
        <taxon>Bacteria</taxon>
        <taxon>Pseudomonadati</taxon>
        <taxon>Lentisphaerota</taxon>
        <taxon>Lentisphaeria</taxon>
        <taxon>Lentisphaerales</taxon>
        <taxon>Lentisphaeraceae</taxon>
        <taxon>Lentisphaera</taxon>
    </lineage>
</organism>
<proteinExistence type="predicted"/>
<dbReference type="EMBL" id="CP117812">
    <property type="protein sequence ID" value="WDE98570.1"/>
    <property type="molecule type" value="Genomic_DNA"/>
</dbReference>
<protein>
    <submittedName>
        <fullName evidence="1">Uncharacterized protein</fullName>
    </submittedName>
</protein>
<dbReference type="RefSeq" id="WP_274153441.1">
    <property type="nucleotide sequence ID" value="NZ_CP117812.1"/>
</dbReference>
<dbReference type="Proteomes" id="UP001214250">
    <property type="component" value="Chromosome 2"/>
</dbReference>
<sequence>MIIEKRDTRNQNHASIAPIKLLRMRGGAINSGNFTSAEDWITVNFGKQFGYRGMFGDLGDSYGKTYMTEHGSFKGTYGWNKKLKPKIININKQNDLLGSRITDFSCVSLSSNEKHSSWKIQVEKNKDYYVVVRSGNVLNKAFKGCHIKVNGETAIHIDNKNSQENRLITSKPIKLNAKDGFITLTGGLINNPSEAYNFISLIMIWQLREVSSGTVRTIFEYDARGRQLNF</sequence>
<evidence type="ECO:0000313" key="1">
    <source>
        <dbReference type="EMBL" id="WDE98570.1"/>
    </source>
</evidence>
<gene>
    <name evidence="1" type="ORF">PQO03_12040</name>
</gene>
<keyword evidence="2" id="KW-1185">Reference proteome</keyword>
<evidence type="ECO:0000313" key="2">
    <source>
        <dbReference type="Proteomes" id="UP001214250"/>
    </source>
</evidence>